<accession>A0AAV7Y9P5</accession>
<evidence type="ECO:0000313" key="4">
    <source>
        <dbReference type="Proteomes" id="UP001146793"/>
    </source>
</evidence>
<dbReference type="Proteomes" id="UP001146793">
    <property type="component" value="Unassembled WGS sequence"/>
</dbReference>
<protein>
    <recommendedName>
        <fullName evidence="5">Ubiquitin-like domain-containing protein</fullName>
    </recommendedName>
</protein>
<evidence type="ECO:0000256" key="1">
    <source>
        <dbReference type="SAM" id="Coils"/>
    </source>
</evidence>
<comment type="caution">
    <text evidence="3">The sequence shown here is derived from an EMBL/GenBank/DDBJ whole genome shotgun (WGS) entry which is preliminary data.</text>
</comment>
<name>A0AAV7Y9P5_9EUKA</name>
<dbReference type="AlphaFoldDB" id="A0AAV7Y9P5"/>
<evidence type="ECO:0000313" key="3">
    <source>
        <dbReference type="EMBL" id="KAJ3426523.1"/>
    </source>
</evidence>
<reference evidence="3" key="1">
    <citation type="submission" date="2022-08" db="EMBL/GenBank/DDBJ databases">
        <title>Novel sulphate-reducing endosymbionts in the free-living metamonad Anaeramoeba.</title>
        <authorList>
            <person name="Jerlstrom-Hultqvist J."/>
            <person name="Cepicka I."/>
            <person name="Gallot-Lavallee L."/>
            <person name="Salas-Leiva D."/>
            <person name="Curtis B.A."/>
            <person name="Zahonova K."/>
            <person name="Pipaliya S."/>
            <person name="Dacks J."/>
            <person name="Roger A.J."/>
        </authorList>
    </citation>
    <scope>NUCLEOTIDE SEQUENCE</scope>
    <source>
        <strain evidence="3">Busselton2</strain>
    </source>
</reference>
<dbReference type="EMBL" id="JANTQA010000063">
    <property type="protein sequence ID" value="KAJ3426523.1"/>
    <property type="molecule type" value="Genomic_DNA"/>
</dbReference>
<sequence length="460" mass="54074">MDCYSAFGKLIKLEFKNQTSVINLKKKLSSIIGINSERLILVSNSSNELNDLKFLALNSFNNENLHFFDKNRLQFNNFWSYRTSNLRNDLQQRNYHLNNTSLEPKILAMSYLQHSKECQMIGKELFEQQQNSLSSIKILLSIAQKELKKIEEQNNNEKSFINSKKEVIENSNKKLDNYLKNITQSKSNNIFQETIKLCTQRINIKASEIIRDISISKNKNNKQKYKIIIEKIKNEQKKITETIPKIIDELNDLLQQVYGICNIVLQLIFELEKHIHPKLQNQSEKVETDLITKNILLAMGTHLGAKKTDEKKIEEETKTTQKNESKESLIKKNLQLEQTNNELTKTLKMKNAQYDKLQKQYNLEMIQIDQKNRLIEKLKEKKKKRKMAEEELSKKLDQIHTVFLQQNRLTEMYIEAIADIVITFDDKQKRQGIMNQMKNNSYPLQSIVSDLKKKISLLKK</sequence>
<proteinExistence type="predicted"/>
<keyword evidence="1" id="KW-0175">Coiled coil</keyword>
<feature type="coiled-coil region" evidence="1">
    <location>
        <begin position="133"/>
        <end position="188"/>
    </location>
</feature>
<feature type="region of interest" description="Disordered" evidence="2">
    <location>
        <begin position="307"/>
        <end position="333"/>
    </location>
</feature>
<feature type="compositionally biased region" description="Basic and acidic residues" evidence="2">
    <location>
        <begin position="307"/>
        <end position="330"/>
    </location>
</feature>
<evidence type="ECO:0008006" key="5">
    <source>
        <dbReference type="Google" id="ProtNLM"/>
    </source>
</evidence>
<evidence type="ECO:0000256" key="2">
    <source>
        <dbReference type="SAM" id="MobiDB-lite"/>
    </source>
</evidence>
<gene>
    <name evidence="3" type="ORF">M0812_26089</name>
</gene>
<organism evidence="3 4">
    <name type="scientific">Anaeramoeba flamelloides</name>
    <dbReference type="NCBI Taxonomy" id="1746091"/>
    <lineage>
        <taxon>Eukaryota</taxon>
        <taxon>Metamonada</taxon>
        <taxon>Anaeramoebidae</taxon>
        <taxon>Anaeramoeba</taxon>
    </lineage>
</organism>